<evidence type="ECO:0008006" key="4">
    <source>
        <dbReference type="Google" id="ProtNLM"/>
    </source>
</evidence>
<reference evidence="2 3" key="1">
    <citation type="submission" date="2018-08" db="EMBL/GenBank/DDBJ databases">
        <title>A genome reference for cultivated species of the human gut microbiota.</title>
        <authorList>
            <person name="Zou Y."/>
            <person name="Xue W."/>
            <person name="Luo G."/>
        </authorList>
    </citation>
    <scope>NUCLEOTIDE SEQUENCE [LARGE SCALE GENOMIC DNA]</scope>
    <source>
        <strain evidence="2 3">OM05-11AA</strain>
    </source>
</reference>
<feature type="region of interest" description="Disordered" evidence="1">
    <location>
        <begin position="56"/>
        <end position="75"/>
    </location>
</feature>
<evidence type="ECO:0000313" key="2">
    <source>
        <dbReference type="EMBL" id="RGN53054.1"/>
    </source>
</evidence>
<feature type="compositionally biased region" description="Low complexity" evidence="1">
    <location>
        <begin position="61"/>
        <end position="75"/>
    </location>
</feature>
<sequence length="75" mass="8506">MYGFALYALPKRYRLRRFAIVHETGIGNFKGLIGAVRADLRIWLLGNQKNIFSDGIRNRRTPQATTPTPNAATQM</sequence>
<dbReference type="Proteomes" id="UP000261088">
    <property type="component" value="Unassembled WGS sequence"/>
</dbReference>
<accession>A0AB37LWY7</accession>
<protein>
    <recommendedName>
        <fullName evidence="4">Glycosyltransferase family 1 protein</fullName>
    </recommendedName>
</protein>
<dbReference type="AlphaFoldDB" id="A0AB37LWY7"/>
<comment type="caution">
    <text evidence="2">The sequence shown here is derived from an EMBL/GenBank/DDBJ whole genome shotgun (WGS) entry which is preliminary data.</text>
</comment>
<evidence type="ECO:0000313" key="3">
    <source>
        <dbReference type="Proteomes" id="UP000261088"/>
    </source>
</evidence>
<dbReference type="EMBL" id="QSUP01000004">
    <property type="protein sequence ID" value="RGN53054.1"/>
    <property type="molecule type" value="Genomic_DNA"/>
</dbReference>
<proteinExistence type="predicted"/>
<organism evidence="2 3">
    <name type="scientific">Parabacteroides merdae</name>
    <dbReference type="NCBI Taxonomy" id="46503"/>
    <lineage>
        <taxon>Bacteria</taxon>
        <taxon>Pseudomonadati</taxon>
        <taxon>Bacteroidota</taxon>
        <taxon>Bacteroidia</taxon>
        <taxon>Bacteroidales</taxon>
        <taxon>Tannerellaceae</taxon>
        <taxon>Parabacteroides</taxon>
    </lineage>
</organism>
<name>A0AB37LWY7_9BACT</name>
<gene>
    <name evidence="2" type="ORF">DXB61_05820</name>
</gene>
<evidence type="ECO:0000256" key="1">
    <source>
        <dbReference type="SAM" id="MobiDB-lite"/>
    </source>
</evidence>